<name>A0A1I2UGV7_9CORY</name>
<keyword evidence="2" id="KW-1185">Reference proteome</keyword>
<protein>
    <submittedName>
        <fullName evidence="1">RHH-type transcriptional regulator, rel operon repressor / antitoxin RelB</fullName>
    </submittedName>
</protein>
<organism evidence="1 2">
    <name type="scientific">Corynebacterium spheniscorum</name>
    <dbReference type="NCBI Taxonomy" id="185761"/>
    <lineage>
        <taxon>Bacteria</taxon>
        <taxon>Bacillati</taxon>
        <taxon>Actinomycetota</taxon>
        <taxon>Actinomycetes</taxon>
        <taxon>Mycobacteriales</taxon>
        <taxon>Corynebacteriaceae</taxon>
        <taxon>Corynebacterium</taxon>
    </lineage>
</organism>
<sequence>MSDLISLWLPQCDNQRLDRVSELTGRSPDSYVREALRKYLDDFEYVSTIRAEVEAVRKGELKAISLEELEREFEC</sequence>
<dbReference type="OrthoDB" id="9812023at2"/>
<dbReference type="GO" id="GO:0006355">
    <property type="term" value="P:regulation of DNA-templated transcription"/>
    <property type="evidence" value="ECO:0007669"/>
    <property type="project" value="InterPro"/>
</dbReference>
<dbReference type="AlphaFoldDB" id="A0A1I2UGV7"/>
<reference evidence="1 2" key="1">
    <citation type="submission" date="2016-10" db="EMBL/GenBank/DDBJ databases">
        <authorList>
            <person name="de Groot N.N."/>
        </authorList>
    </citation>
    <scope>NUCLEOTIDE SEQUENCE [LARGE SCALE GENOMIC DNA]</scope>
    <source>
        <strain>J11</strain>
        <strain evidence="2">PG 39</strain>
    </source>
</reference>
<dbReference type="RefSeq" id="WP_092286604.1">
    <property type="nucleotide sequence ID" value="NZ_FOPJ01000012.1"/>
</dbReference>
<accession>A0A1I2UGV7</accession>
<dbReference type="Proteomes" id="UP000199065">
    <property type="component" value="Unassembled WGS sequence"/>
</dbReference>
<dbReference type="SUPFAM" id="SSF47598">
    <property type="entry name" value="Ribbon-helix-helix"/>
    <property type="match status" value="1"/>
</dbReference>
<dbReference type="InterPro" id="IPR010985">
    <property type="entry name" value="Ribbon_hlx_hlx"/>
</dbReference>
<dbReference type="EMBL" id="FOPJ01000012">
    <property type="protein sequence ID" value="SFG73971.1"/>
    <property type="molecule type" value="Genomic_DNA"/>
</dbReference>
<evidence type="ECO:0000313" key="1">
    <source>
        <dbReference type="EMBL" id="SFG73971.1"/>
    </source>
</evidence>
<gene>
    <name evidence="1" type="ORF">SAMN05660282_01800</name>
</gene>
<evidence type="ECO:0000313" key="2">
    <source>
        <dbReference type="Proteomes" id="UP000199065"/>
    </source>
</evidence>
<proteinExistence type="predicted"/>